<dbReference type="PROSITE" id="PS00028">
    <property type="entry name" value="ZINC_FINGER_C2H2_1"/>
    <property type="match status" value="1"/>
</dbReference>
<dbReference type="InterPro" id="IPR012934">
    <property type="entry name" value="Znf_AD"/>
</dbReference>
<name>A0A1A9ZB90_GLOPL</name>
<reference evidence="5" key="2">
    <citation type="submission" date="2020-05" db="UniProtKB">
        <authorList>
            <consortium name="EnsemblMetazoa"/>
        </authorList>
    </citation>
    <scope>IDENTIFICATION</scope>
    <source>
        <strain evidence="5">IAEA</strain>
    </source>
</reference>
<dbReference type="SMART" id="SM00868">
    <property type="entry name" value="zf-AD"/>
    <property type="match status" value="1"/>
</dbReference>
<dbReference type="SUPFAM" id="SSF57716">
    <property type="entry name" value="Glucocorticoid receptor-like (DNA-binding domain)"/>
    <property type="match status" value="1"/>
</dbReference>
<organism evidence="5 6">
    <name type="scientific">Glossina pallidipes</name>
    <name type="common">Tsetse fly</name>
    <dbReference type="NCBI Taxonomy" id="7398"/>
    <lineage>
        <taxon>Eukaryota</taxon>
        <taxon>Metazoa</taxon>
        <taxon>Ecdysozoa</taxon>
        <taxon>Arthropoda</taxon>
        <taxon>Hexapoda</taxon>
        <taxon>Insecta</taxon>
        <taxon>Pterygota</taxon>
        <taxon>Neoptera</taxon>
        <taxon>Endopterygota</taxon>
        <taxon>Diptera</taxon>
        <taxon>Brachycera</taxon>
        <taxon>Muscomorpha</taxon>
        <taxon>Hippoboscoidea</taxon>
        <taxon>Glossinidae</taxon>
        <taxon>Glossina</taxon>
    </lineage>
</organism>
<feature type="binding site" evidence="2">
    <location>
        <position position="9"/>
    </location>
    <ligand>
        <name>Zn(2+)</name>
        <dbReference type="ChEBI" id="CHEBI:29105"/>
    </ligand>
</feature>
<reference evidence="6" key="1">
    <citation type="submission" date="2014-03" db="EMBL/GenBank/DDBJ databases">
        <authorList>
            <person name="Aksoy S."/>
            <person name="Warren W."/>
            <person name="Wilson R.K."/>
        </authorList>
    </citation>
    <scope>NUCLEOTIDE SEQUENCE [LARGE SCALE GENOMIC DNA]</scope>
    <source>
        <strain evidence="6">IAEA</strain>
    </source>
</reference>
<keyword evidence="2" id="KW-0479">Metal-binding</keyword>
<dbReference type="GO" id="GO:0005634">
    <property type="term" value="C:nucleus"/>
    <property type="evidence" value="ECO:0007669"/>
    <property type="project" value="InterPro"/>
</dbReference>
<feature type="binding site" evidence="2">
    <location>
        <position position="60"/>
    </location>
    <ligand>
        <name>Zn(2+)</name>
        <dbReference type="ChEBI" id="CHEBI:29105"/>
    </ligand>
</feature>
<dbReference type="PROSITE" id="PS50157">
    <property type="entry name" value="ZINC_FINGER_C2H2_2"/>
    <property type="match status" value="1"/>
</dbReference>
<dbReference type="Pfam" id="PF07776">
    <property type="entry name" value="zf-AD"/>
    <property type="match status" value="1"/>
</dbReference>
<sequence length="180" mass="20653">MGDIFNNLCRACNTQQNDLLSICNTQLTGASTTILEMLEYCTPFSVENSKMCPEYICYNCVKRLEISYHFLKRYKLAQQEFEISHKLLHEKENIDNVQQTTLPLKDEMYEEYFGKASLVQYTVALKNNLVAKNTGPRTNLSPAADVNELCPLCGKTFFTEKALNLHLKIFHKQKHTTSLA</sequence>
<evidence type="ECO:0000313" key="5">
    <source>
        <dbReference type="EnsemblMetazoa" id="GPAI009345-PA"/>
    </source>
</evidence>
<proteinExistence type="predicted"/>
<evidence type="ECO:0000259" key="3">
    <source>
        <dbReference type="PROSITE" id="PS50157"/>
    </source>
</evidence>
<dbReference type="PROSITE" id="PS51915">
    <property type="entry name" value="ZAD"/>
    <property type="match status" value="1"/>
</dbReference>
<keyword evidence="1" id="KW-0863">Zinc-finger</keyword>
<dbReference type="VEuPathDB" id="VectorBase:GPAI009345"/>
<accession>A0A1A9ZB90</accession>
<dbReference type="Proteomes" id="UP000092445">
    <property type="component" value="Unassembled WGS sequence"/>
</dbReference>
<feature type="binding site" evidence="2">
    <location>
        <position position="57"/>
    </location>
    <ligand>
        <name>Zn(2+)</name>
        <dbReference type="ChEBI" id="CHEBI:29105"/>
    </ligand>
</feature>
<evidence type="ECO:0000313" key="6">
    <source>
        <dbReference type="Proteomes" id="UP000092445"/>
    </source>
</evidence>
<dbReference type="AlphaFoldDB" id="A0A1A9ZB90"/>
<feature type="domain" description="C2H2-type" evidence="3">
    <location>
        <begin position="148"/>
        <end position="176"/>
    </location>
</feature>
<feature type="binding site" evidence="2">
    <location>
        <position position="12"/>
    </location>
    <ligand>
        <name>Zn(2+)</name>
        <dbReference type="ChEBI" id="CHEBI:29105"/>
    </ligand>
</feature>
<evidence type="ECO:0000256" key="2">
    <source>
        <dbReference type="PROSITE-ProRule" id="PRU01263"/>
    </source>
</evidence>
<keyword evidence="2" id="KW-0862">Zinc</keyword>
<keyword evidence="6" id="KW-1185">Reference proteome</keyword>
<evidence type="ECO:0000259" key="4">
    <source>
        <dbReference type="PROSITE" id="PS51915"/>
    </source>
</evidence>
<feature type="domain" description="ZAD" evidence="4">
    <location>
        <begin position="7"/>
        <end position="84"/>
    </location>
</feature>
<dbReference type="EnsemblMetazoa" id="GPAI009345-RA">
    <property type="protein sequence ID" value="GPAI009345-PA"/>
    <property type="gene ID" value="GPAI009345"/>
</dbReference>
<dbReference type="Gene3D" id="3.40.1800.20">
    <property type="match status" value="1"/>
</dbReference>
<dbReference type="GO" id="GO:0008270">
    <property type="term" value="F:zinc ion binding"/>
    <property type="evidence" value="ECO:0007669"/>
    <property type="project" value="UniProtKB-UniRule"/>
</dbReference>
<evidence type="ECO:0000256" key="1">
    <source>
        <dbReference type="PROSITE-ProRule" id="PRU00042"/>
    </source>
</evidence>
<dbReference type="InterPro" id="IPR013087">
    <property type="entry name" value="Znf_C2H2_type"/>
</dbReference>
<protein>
    <submittedName>
        <fullName evidence="5">Uncharacterized protein</fullName>
    </submittedName>
</protein>